<sequence>MRRFSTCSHHVFSLVKSGLPSVRWGSHRKNLSPPLIVQRLVATCGRHDAEGQPARSQFVNHSQGLADLEAMQCSCF</sequence>
<organism evidence="1">
    <name type="scientific">Arundo donax</name>
    <name type="common">Giant reed</name>
    <name type="synonym">Donax arundinaceus</name>
    <dbReference type="NCBI Taxonomy" id="35708"/>
    <lineage>
        <taxon>Eukaryota</taxon>
        <taxon>Viridiplantae</taxon>
        <taxon>Streptophyta</taxon>
        <taxon>Embryophyta</taxon>
        <taxon>Tracheophyta</taxon>
        <taxon>Spermatophyta</taxon>
        <taxon>Magnoliopsida</taxon>
        <taxon>Liliopsida</taxon>
        <taxon>Poales</taxon>
        <taxon>Poaceae</taxon>
        <taxon>PACMAD clade</taxon>
        <taxon>Arundinoideae</taxon>
        <taxon>Arundineae</taxon>
        <taxon>Arundo</taxon>
    </lineage>
</organism>
<reference evidence="1" key="1">
    <citation type="submission" date="2014-09" db="EMBL/GenBank/DDBJ databases">
        <authorList>
            <person name="Magalhaes I.L.F."/>
            <person name="Oliveira U."/>
            <person name="Santos F.R."/>
            <person name="Vidigal T.H.D.A."/>
            <person name="Brescovit A.D."/>
            <person name="Santos A.J."/>
        </authorList>
    </citation>
    <scope>NUCLEOTIDE SEQUENCE</scope>
    <source>
        <tissue evidence="1">Shoot tissue taken approximately 20 cm above the soil surface</tissue>
    </source>
</reference>
<reference evidence="1" key="2">
    <citation type="journal article" date="2015" name="Data Brief">
        <title>Shoot transcriptome of the giant reed, Arundo donax.</title>
        <authorList>
            <person name="Barrero R.A."/>
            <person name="Guerrero F.D."/>
            <person name="Moolhuijzen P."/>
            <person name="Goolsby J.A."/>
            <person name="Tidwell J."/>
            <person name="Bellgard S.E."/>
            <person name="Bellgard M.I."/>
        </authorList>
    </citation>
    <scope>NUCLEOTIDE SEQUENCE</scope>
    <source>
        <tissue evidence="1">Shoot tissue taken approximately 20 cm above the soil surface</tissue>
    </source>
</reference>
<dbReference type="EMBL" id="GBRH01181602">
    <property type="protein sequence ID" value="JAE16294.1"/>
    <property type="molecule type" value="Transcribed_RNA"/>
</dbReference>
<name>A0A0A9FYL0_ARUDO</name>
<evidence type="ECO:0000313" key="1">
    <source>
        <dbReference type="EMBL" id="JAE16294.1"/>
    </source>
</evidence>
<accession>A0A0A9FYL0</accession>
<dbReference type="AlphaFoldDB" id="A0A0A9FYL0"/>
<protein>
    <submittedName>
        <fullName evidence="1">Uncharacterized protein</fullName>
    </submittedName>
</protein>
<proteinExistence type="predicted"/>